<gene>
    <name evidence="1" type="ORF">OCBIM_22014523mg</name>
</gene>
<name>A0A0L8IDR3_OCTBM</name>
<sequence>MASNPYALEQSECKRVEFPLSTTYFFYALHIPSSQITLGNFFYGSDHQFAYAFSFENYSKCQRQSFSSTSLPNGIFIGLSYQ</sequence>
<evidence type="ECO:0000313" key="1">
    <source>
        <dbReference type="EMBL" id="KOF99606.1"/>
    </source>
</evidence>
<proteinExistence type="predicted"/>
<protein>
    <submittedName>
        <fullName evidence="1">Uncharacterized protein</fullName>
    </submittedName>
</protein>
<organism evidence="1">
    <name type="scientific">Octopus bimaculoides</name>
    <name type="common">California two-spotted octopus</name>
    <dbReference type="NCBI Taxonomy" id="37653"/>
    <lineage>
        <taxon>Eukaryota</taxon>
        <taxon>Metazoa</taxon>
        <taxon>Spiralia</taxon>
        <taxon>Lophotrochozoa</taxon>
        <taxon>Mollusca</taxon>
        <taxon>Cephalopoda</taxon>
        <taxon>Coleoidea</taxon>
        <taxon>Octopodiformes</taxon>
        <taxon>Octopoda</taxon>
        <taxon>Incirrata</taxon>
        <taxon>Octopodidae</taxon>
        <taxon>Octopus</taxon>
    </lineage>
</organism>
<reference evidence="1" key="1">
    <citation type="submission" date="2015-07" db="EMBL/GenBank/DDBJ databases">
        <title>MeaNS - Measles Nucleotide Surveillance Program.</title>
        <authorList>
            <person name="Tran T."/>
            <person name="Druce J."/>
        </authorList>
    </citation>
    <scope>NUCLEOTIDE SEQUENCE</scope>
    <source>
        <strain evidence="1">UCB-OBI-ISO-001</strain>
        <tissue evidence="1">Gonad</tissue>
    </source>
</reference>
<dbReference type="EMBL" id="KQ415932">
    <property type="protein sequence ID" value="KOF99606.1"/>
    <property type="molecule type" value="Genomic_DNA"/>
</dbReference>
<dbReference type="AlphaFoldDB" id="A0A0L8IDR3"/>
<accession>A0A0L8IDR3</accession>